<feature type="region of interest" description="Disordered" evidence="1">
    <location>
        <begin position="103"/>
        <end position="148"/>
    </location>
</feature>
<keyword evidence="2" id="KW-0812">Transmembrane</keyword>
<accession>A0ABD5R9Y5</accession>
<dbReference type="RefSeq" id="WP_227227849.1">
    <property type="nucleotide sequence ID" value="NZ_JAJCVJ010000001.1"/>
</dbReference>
<feature type="transmembrane region" description="Helical" evidence="2">
    <location>
        <begin position="192"/>
        <end position="210"/>
    </location>
</feature>
<evidence type="ECO:0000313" key="3">
    <source>
        <dbReference type="EMBL" id="MFC5366815.1"/>
    </source>
</evidence>
<name>A0ABD5R9Y5_9EURY</name>
<protein>
    <submittedName>
        <fullName evidence="3">Uncharacterized protein</fullName>
    </submittedName>
</protein>
<keyword evidence="4" id="KW-1185">Reference proteome</keyword>
<evidence type="ECO:0000313" key="4">
    <source>
        <dbReference type="Proteomes" id="UP001596201"/>
    </source>
</evidence>
<dbReference type="AlphaFoldDB" id="A0ABD5R9Y5"/>
<comment type="caution">
    <text evidence="3">The sequence shown here is derived from an EMBL/GenBank/DDBJ whole genome shotgun (WGS) entry which is preliminary data.</text>
</comment>
<dbReference type="Proteomes" id="UP001596201">
    <property type="component" value="Unassembled WGS sequence"/>
</dbReference>
<sequence>MSELSVSLNRERLHRVETVDSFETDGPFDVILDNHGEAVHVHLHLDDDLSRAATLSAGNHYVQRGATKRVHVRARTGDEPIQGKLKVVTGYGSESAYVDVTINPASPQKSPVQVDESLGKPKAAQQSAEAGRSAGTASADADGTETADGGTRQIAVADFLPRRSDLPVLAFGLVAILLAAAVGAVIGGSATVFAVGVVVGAVLSALVFVLR</sequence>
<proteinExistence type="predicted"/>
<dbReference type="InterPro" id="IPR055946">
    <property type="entry name" value="DUF7524"/>
</dbReference>
<feature type="transmembrane region" description="Helical" evidence="2">
    <location>
        <begin position="168"/>
        <end position="186"/>
    </location>
</feature>
<gene>
    <name evidence="3" type="ORF">ACFPJ5_07670</name>
</gene>
<evidence type="ECO:0000256" key="2">
    <source>
        <dbReference type="SAM" id="Phobius"/>
    </source>
</evidence>
<evidence type="ECO:0000256" key="1">
    <source>
        <dbReference type="SAM" id="MobiDB-lite"/>
    </source>
</evidence>
<reference evidence="3 4" key="1">
    <citation type="journal article" date="2019" name="Int. J. Syst. Evol. Microbiol.">
        <title>The Global Catalogue of Microorganisms (GCM) 10K type strain sequencing project: providing services to taxonomists for standard genome sequencing and annotation.</title>
        <authorList>
            <consortium name="The Broad Institute Genomics Platform"/>
            <consortium name="The Broad Institute Genome Sequencing Center for Infectious Disease"/>
            <person name="Wu L."/>
            <person name="Ma J."/>
        </authorList>
    </citation>
    <scope>NUCLEOTIDE SEQUENCE [LARGE SCALE GENOMIC DNA]</scope>
    <source>
        <strain evidence="3 4">CGMCC 1.12237</strain>
    </source>
</reference>
<dbReference type="EMBL" id="JBHSKX010000001">
    <property type="protein sequence ID" value="MFC5366815.1"/>
    <property type="molecule type" value="Genomic_DNA"/>
</dbReference>
<organism evidence="3 4">
    <name type="scientific">Salinirubrum litoreum</name>
    <dbReference type="NCBI Taxonomy" id="1126234"/>
    <lineage>
        <taxon>Archaea</taxon>
        <taxon>Methanobacteriati</taxon>
        <taxon>Methanobacteriota</taxon>
        <taxon>Stenosarchaea group</taxon>
        <taxon>Halobacteria</taxon>
        <taxon>Halobacteriales</taxon>
        <taxon>Haloferacaceae</taxon>
        <taxon>Salinirubrum</taxon>
    </lineage>
</organism>
<dbReference type="Pfam" id="PF24368">
    <property type="entry name" value="DUF7524"/>
    <property type="match status" value="1"/>
</dbReference>
<keyword evidence="2" id="KW-0472">Membrane</keyword>
<keyword evidence="2" id="KW-1133">Transmembrane helix</keyword>